<evidence type="ECO:0000256" key="5">
    <source>
        <dbReference type="ARBA" id="ARBA00023237"/>
    </source>
</evidence>
<dbReference type="Pfam" id="PF07980">
    <property type="entry name" value="SusD_RagB"/>
    <property type="match status" value="1"/>
</dbReference>
<name>A0ABR7XNS4_9SPHI</name>
<proteinExistence type="inferred from homology"/>
<keyword evidence="5" id="KW-0998">Cell outer membrane</keyword>
<evidence type="ECO:0000256" key="2">
    <source>
        <dbReference type="ARBA" id="ARBA00006275"/>
    </source>
</evidence>
<dbReference type="Gene3D" id="1.25.40.390">
    <property type="match status" value="1"/>
</dbReference>
<comment type="caution">
    <text evidence="8">The sequence shown here is derived from an EMBL/GenBank/DDBJ whole genome shotgun (WGS) entry which is preliminary data.</text>
</comment>
<dbReference type="EMBL" id="JACNYL010000001">
    <property type="protein sequence ID" value="MBD1420815.1"/>
    <property type="molecule type" value="Genomic_DNA"/>
</dbReference>
<reference evidence="8 9" key="1">
    <citation type="submission" date="2020-08" db="EMBL/GenBank/DDBJ databases">
        <title>Sphingobacterium sp. DN00404 isolated from aquaculture water.</title>
        <authorList>
            <person name="Zhang M."/>
        </authorList>
    </citation>
    <scope>NUCLEOTIDE SEQUENCE [LARGE SCALE GENOMIC DNA]</scope>
    <source>
        <strain evidence="8 9">KCTC 42746</strain>
    </source>
</reference>
<evidence type="ECO:0000256" key="4">
    <source>
        <dbReference type="ARBA" id="ARBA00023136"/>
    </source>
</evidence>
<dbReference type="Pfam" id="PF14322">
    <property type="entry name" value="SusD-like_3"/>
    <property type="match status" value="1"/>
</dbReference>
<organism evidence="8 9">
    <name type="scientific">Sphingobacterium chuzhouense</name>
    <dbReference type="NCBI Taxonomy" id="1742264"/>
    <lineage>
        <taxon>Bacteria</taxon>
        <taxon>Pseudomonadati</taxon>
        <taxon>Bacteroidota</taxon>
        <taxon>Sphingobacteriia</taxon>
        <taxon>Sphingobacteriales</taxon>
        <taxon>Sphingobacteriaceae</taxon>
        <taxon>Sphingobacterium</taxon>
    </lineage>
</organism>
<accession>A0ABR7XNS4</accession>
<feature type="domain" description="SusD-like N-terminal" evidence="7">
    <location>
        <begin position="19"/>
        <end position="213"/>
    </location>
</feature>
<evidence type="ECO:0000256" key="3">
    <source>
        <dbReference type="ARBA" id="ARBA00022729"/>
    </source>
</evidence>
<evidence type="ECO:0000313" key="9">
    <source>
        <dbReference type="Proteomes" id="UP000651112"/>
    </source>
</evidence>
<dbReference type="InterPro" id="IPR033985">
    <property type="entry name" value="SusD-like_N"/>
</dbReference>
<comment type="similarity">
    <text evidence="2">Belongs to the SusD family.</text>
</comment>
<sequence length="599" mass="67901">MKQIFIVLLLSICCLSCSDFLDREPLTTPNSDNFLVGHSQIENYINGLYMALPSLPKFGMGVRGEEKNSDNILAENYDRRLNGELRVFDGGTDWNTGYQNLRGVNYFFTYYKVDPTLESADILSLKGEAHFLRAFWHFYLLSRFGKIPVMDQLWDQRATLDGLQIPAKDRTEVVKFILEDLTKAKELLHSRSKFKGLRLSKEAAMIFAMRVALYEGTWQKYHKNTVFDAEDNQSVYFLEEVMKWGDELFLLNTLTLHEKGNGTAQSEEEAFGQLFNQKDLSSISEVVFWKQYSNASGIFHALTGLLGTGVVDQAGPAGLSLELVNNYLNSDGTFIHPHDAIHKDFNQMFVGRDARLTATVMHSDTKFRSSASGAKPLLVQAYSDADKDIINPPYLKGDGQNKNVTGFHIRLGVDETFVSGNGETAFGVIRYAEALLCYAEAAEELGKCDDNVLNKTIKVLRERAGVTYIKPSLIDPSFSDFGYPLTANLQEIRRERRSELALQGYRLDDLMRWKGHKLFQGKSGRGAYFGHDGVLYQSFPDIDAPVLATILIDNENWMHPLQQFLPGGYQFKENRDYLMPIPPDELVLNKQLDQNPNWN</sequence>
<comment type="subcellular location">
    <subcellularLocation>
        <location evidence="1">Cell outer membrane</location>
    </subcellularLocation>
</comment>
<dbReference type="RefSeq" id="WP_190312554.1">
    <property type="nucleotide sequence ID" value="NZ_JACNYL010000001.1"/>
</dbReference>
<keyword evidence="3" id="KW-0732">Signal</keyword>
<keyword evidence="4" id="KW-0472">Membrane</keyword>
<gene>
    <name evidence="8" type="ORF">H8B21_04430</name>
</gene>
<feature type="domain" description="RagB/SusD" evidence="6">
    <location>
        <begin position="318"/>
        <end position="598"/>
    </location>
</feature>
<evidence type="ECO:0000313" key="8">
    <source>
        <dbReference type="EMBL" id="MBD1420815.1"/>
    </source>
</evidence>
<evidence type="ECO:0000259" key="6">
    <source>
        <dbReference type="Pfam" id="PF07980"/>
    </source>
</evidence>
<dbReference type="Proteomes" id="UP000651112">
    <property type="component" value="Unassembled WGS sequence"/>
</dbReference>
<protein>
    <submittedName>
        <fullName evidence="8">RagB/SusD family nutrient uptake outer membrane protein</fullName>
    </submittedName>
</protein>
<evidence type="ECO:0000259" key="7">
    <source>
        <dbReference type="Pfam" id="PF14322"/>
    </source>
</evidence>
<keyword evidence="9" id="KW-1185">Reference proteome</keyword>
<dbReference type="SUPFAM" id="SSF48452">
    <property type="entry name" value="TPR-like"/>
    <property type="match status" value="1"/>
</dbReference>
<evidence type="ECO:0000256" key="1">
    <source>
        <dbReference type="ARBA" id="ARBA00004442"/>
    </source>
</evidence>
<dbReference type="InterPro" id="IPR012944">
    <property type="entry name" value="SusD_RagB_dom"/>
</dbReference>
<dbReference type="InterPro" id="IPR011990">
    <property type="entry name" value="TPR-like_helical_dom_sf"/>
</dbReference>